<dbReference type="OrthoDB" id="9765151at2"/>
<dbReference type="AlphaFoldDB" id="A0A1C1A914"/>
<dbReference type="Pfam" id="PF10079">
    <property type="entry name" value="Rossmann-like_BshC"/>
    <property type="match status" value="1"/>
</dbReference>
<dbReference type="STRING" id="512399.A8709_24295"/>
<dbReference type="EC" id="6.-.-.-" evidence="2"/>
<reference evidence="6" key="1">
    <citation type="submission" date="2016-05" db="EMBL/GenBank/DDBJ databases">
        <title>Paenibacillus oryzae. sp. nov., isolated from the rice root.</title>
        <authorList>
            <person name="Zhang J."/>
            <person name="Zhang X."/>
        </authorList>
    </citation>
    <scope>NUCLEOTIDE SEQUENCE [LARGE SCALE GENOMIC DNA]</scope>
    <source>
        <strain evidence="6">KCTC13222</strain>
    </source>
</reference>
<keyword evidence="1 2" id="KW-0436">Ligase</keyword>
<dbReference type="EMBL" id="LYPC01000002">
    <property type="protein sequence ID" value="OCT17108.1"/>
    <property type="molecule type" value="Genomic_DNA"/>
</dbReference>
<dbReference type="Proteomes" id="UP000093309">
    <property type="component" value="Unassembled WGS sequence"/>
</dbReference>
<proteinExistence type="inferred from homology"/>
<evidence type="ECO:0000313" key="5">
    <source>
        <dbReference type="EMBL" id="OCT17108.1"/>
    </source>
</evidence>
<name>A0A1C1A914_9BACL</name>
<dbReference type="HAMAP" id="MF_01867">
    <property type="entry name" value="BshC"/>
    <property type="match status" value="1"/>
</dbReference>
<evidence type="ECO:0000256" key="1">
    <source>
        <dbReference type="ARBA" id="ARBA00022598"/>
    </source>
</evidence>
<dbReference type="InterPro" id="IPR055398">
    <property type="entry name" value="Rossmann-like_BshC"/>
</dbReference>
<dbReference type="InterPro" id="IPR011199">
    <property type="entry name" value="Bacillithiol_biosynth_BshC"/>
</dbReference>
<evidence type="ECO:0000313" key="6">
    <source>
        <dbReference type="Proteomes" id="UP000093309"/>
    </source>
</evidence>
<dbReference type="PIRSF" id="PIRSF012535">
    <property type="entry name" value="UCP012535"/>
    <property type="match status" value="1"/>
</dbReference>
<comment type="similarity">
    <text evidence="2">Belongs to the BshC family.</text>
</comment>
<dbReference type="NCBIfam" id="TIGR03998">
    <property type="entry name" value="thiol_BshC"/>
    <property type="match status" value="1"/>
</dbReference>
<feature type="domain" description="Bacillithiol biosynthesis BshC N-terminal Rossmann-like" evidence="3">
    <location>
        <begin position="1"/>
        <end position="384"/>
    </location>
</feature>
<protein>
    <recommendedName>
        <fullName evidence="2">Putative cysteine ligase BshC</fullName>
        <ecNumber evidence="2">6.-.-.-</ecNumber>
    </recommendedName>
</protein>
<comment type="caution">
    <text evidence="5">The sequence shown here is derived from an EMBL/GenBank/DDBJ whole genome shotgun (WGS) entry which is preliminary data.</text>
</comment>
<accession>A0A1C1A914</accession>
<evidence type="ECO:0000256" key="2">
    <source>
        <dbReference type="HAMAP-Rule" id="MF_01867"/>
    </source>
</evidence>
<comment type="function">
    <text evidence="2">Involved in bacillithiol (BSH) biosynthesis. May catalyze the last step of the pathway, the addition of cysteine to glucosamine malate (GlcN-Mal) to generate BSH.</text>
</comment>
<dbReference type="Pfam" id="PF24850">
    <property type="entry name" value="CC_BshC"/>
    <property type="match status" value="1"/>
</dbReference>
<evidence type="ECO:0000259" key="3">
    <source>
        <dbReference type="Pfam" id="PF10079"/>
    </source>
</evidence>
<keyword evidence="6" id="KW-1185">Reference proteome</keyword>
<evidence type="ECO:0000259" key="4">
    <source>
        <dbReference type="Pfam" id="PF24850"/>
    </source>
</evidence>
<feature type="domain" description="Bacillithiol biosynthesis BshC C-terminal coiled-coil" evidence="4">
    <location>
        <begin position="386"/>
        <end position="544"/>
    </location>
</feature>
<dbReference type="InterPro" id="IPR055399">
    <property type="entry name" value="CC_BshC"/>
</dbReference>
<sequence length="544" mass="61731">MQMETFHWKKNQQLSEDYIAGKDAAKALFPYHFGREEDWQARVSWLDGAAGSPRVDRKRLVDTLHAYNLRVGNSGAAMRHIDALGDAQTLAIVGGQQAGLFGGELLVLYKAITILQLAREWSHKLQRTVVPIFWIAGEDHDFDEVNHINVLSNTQHIEKLKVDHPTGLRTSVSRLPLSAEAWEEALNKLDSALMDTEFKASLIANLRSATEDGATLSDAFARWMAMLFGEYGLVLIDADEPGVRALESSMFEMIIDQNESFAGALLRSQSDVSGAGYGIQAEIQEDGANLFTFAEGQRLLLHRESNYFADKKNLIRFSKDDLRDLATRKPERLSNNVMSRPLMQEFLFPVLATVLGPGEIAYWALTKQAFEHFHMRMPIVAPRLEFTLIEGTIKKQMDKYDFTINDVLERFDEKKQAWLDAQDTLRLNDRFDEVKESFRSSYAPLVESLSAINPGVKKLGDTNLAKILEQIDYLHHKANEASHTQFDAAIRQLERIRLTIFPLAKPQERVYNGCAYLNRYGNAWLHSLIETPIPVDGLHRIYHL</sequence>
<gene>
    <name evidence="2" type="primary">bshC</name>
    <name evidence="5" type="ORF">A8709_24295</name>
</gene>
<dbReference type="GO" id="GO:0016874">
    <property type="term" value="F:ligase activity"/>
    <property type="evidence" value="ECO:0007669"/>
    <property type="project" value="UniProtKB-UniRule"/>
</dbReference>
<organism evidence="5 6">
    <name type="scientific">Paenibacillus pectinilyticus</name>
    <dbReference type="NCBI Taxonomy" id="512399"/>
    <lineage>
        <taxon>Bacteria</taxon>
        <taxon>Bacillati</taxon>
        <taxon>Bacillota</taxon>
        <taxon>Bacilli</taxon>
        <taxon>Bacillales</taxon>
        <taxon>Paenibacillaceae</taxon>
        <taxon>Paenibacillus</taxon>
    </lineage>
</organism>